<protein>
    <recommendedName>
        <fullName evidence="4">Prolipoprotein diacylglyceryl transferase</fullName>
    </recommendedName>
</protein>
<gene>
    <name evidence="2" type="ORF">LSG31_01105</name>
</gene>
<feature type="transmembrane region" description="Helical" evidence="1">
    <location>
        <begin position="120"/>
        <end position="138"/>
    </location>
</feature>
<feature type="transmembrane region" description="Helical" evidence="1">
    <location>
        <begin position="14"/>
        <end position="33"/>
    </location>
</feature>
<dbReference type="RefSeq" id="WP_347437612.1">
    <property type="nucleotide sequence ID" value="NZ_CP089291.1"/>
</dbReference>
<reference evidence="2" key="1">
    <citation type="submission" date="2021-12" db="EMBL/GenBank/DDBJ databases">
        <title>Alicyclobacillaceae gen. nov., sp. nov., isolated from chalcocite enrichment system.</title>
        <authorList>
            <person name="Jiang Z."/>
        </authorList>
    </citation>
    <scope>NUCLEOTIDE SEQUENCE</scope>
    <source>
        <strain evidence="2">MYW30-H2</strain>
    </source>
</reference>
<evidence type="ECO:0000256" key="1">
    <source>
        <dbReference type="SAM" id="Phobius"/>
    </source>
</evidence>
<organism evidence="2 3">
    <name type="scientific">Fodinisporobacter ferrooxydans</name>
    <dbReference type="NCBI Taxonomy" id="2901836"/>
    <lineage>
        <taxon>Bacteria</taxon>
        <taxon>Bacillati</taxon>
        <taxon>Bacillota</taxon>
        <taxon>Bacilli</taxon>
        <taxon>Bacillales</taxon>
        <taxon>Alicyclobacillaceae</taxon>
        <taxon>Fodinisporobacter</taxon>
    </lineage>
</organism>
<feature type="transmembrane region" description="Helical" evidence="1">
    <location>
        <begin position="54"/>
        <end position="79"/>
    </location>
</feature>
<evidence type="ECO:0000313" key="2">
    <source>
        <dbReference type="EMBL" id="UOF90917.1"/>
    </source>
</evidence>
<feature type="transmembrane region" description="Helical" evidence="1">
    <location>
        <begin position="189"/>
        <end position="209"/>
    </location>
</feature>
<keyword evidence="1" id="KW-1133">Transmembrane helix</keyword>
<dbReference type="EMBL" id="CP089291">
    <property type="protein sequence ID" value="UOF90917.1"/>
    <property type="molecule type" value="Genomic_DNA"/>
</dbReference>
<evidence type="ECO:0000313" key="3">
    <source>
        <dbReference type="Proteomes" id="UP000830167"/>
    </source>
</evidence>
<feature type="transmembrane region" description="Helical" evidence="1">
    <location>
        <begin position="158"/>
        <end position="177"/>
    </location>
</feature>
<name>A0ABY4CK79_9BACL</name>
<keyword evidence="3" id="KW-1185">Reference proteome</keyword>
<dbReference type="Proteomes" id="UP000830167">
    <property type="component" value="Chromosome"/>
</dbReference>
<keyword evidence="1" id="KW-0812">Transmembrane</keyword>
<evidence type="ECO:0008006" key="4">
    <source>
        <dbReference type="Google" id="ProtNLM"/>
    </source>
</evidence>
<proteinExistence type="predicted"/>
<keyword evidence="1" id="KW-0472">Membrane</keyword>
<feature type="transmembrane region" description="Helical" evidence="1">
    <location>
        <begin position="221"/>
        <end position="239"/>
    </location>
</feature>
<accession>A0ABY4CK79</accession>
<feature type="transmembrane region" description="Helical" evidence="1">
    <location>
        <begin position="91"/>
        <end position="108"/>
    </location>
</feature>
<sequence length="256" mass="29050">MLALLGGIQIGPFLLKYSWIGAALGFFIASFHFRRFSVPDSDDGKILQNKVLDMYWNGFVIWLLAFKLAKIVVAPAAFFQNPILEFFSTPAPNADIVAWIVVLIYFIYKKYRLKISIFQMADILLPAFVLGFGVYELLALQLGTATQVPWGIHVGQNGYHPVNFYIAICLLLAYWIIIRWTDQIRIGSLTAQSLIAFGFSLQLSTYFLVPGQLYFGLTKAQWLYLAILVIGILLFYQTTMFSKTQIDTKNGEETKK</sequence>